<dbReference type="PANTHER" id="PTHR10039">
    <property type="entry name" value="AMELOGENIN"/>
    <property type="match status" value="1"/>
</dbReference>
<feature type="domain" description="GPI inositol-deacylase winged helix" evidence="2">
    <location>
        <begin position="452"/>
        <end position="535"/>
    </location>
</feature>
<organism evidence="4 5">
    <name type="scientific">Cudoniella acicularis</name>
    <dbReference type="NCBI Taxonomy" id="354080"/>
    <lineage>
        <taxon>Eukaryota</taxon>
        <taxon>Fungi</taxon>
        <taxon>Dikarya</taxon>
        <taxon>Ascomycota</taxon>
        <taxon>Pezizomycotina</taxon>
        <taxon>Leotiomycetes</taxon>
        <taxon>Helotiales</taxon>
        <taxon>Tricladiaceae</taxon>
        <taxon>Cudoniella</taxon>
    </lineage>
</organism>
<evidence type="ECO:0000259" key="2">
    <source>
        <dbReference type="Pfam" id="PF22939"/>
    </source>
</evidence>
<keyword evidence="5" id="KW-1185">Reference proteome</keyword>
<dbReference type="Pfam" id="PF24883">
    <property type="entry name" value="NPHP3_N"/>
    <property type="match status" value="1"/>
</dbReference>
<proteinExistence type="predicted"/>
<evidence type="ECO:0000256" key="1">
    <source>
        <dbReference type="ARBA" id="ARBA00022737"/>
    </source>
</evidence>
<dbReference type="Pfam" id="PF22939">
    <property type="entry name" value="WHD_GPIID"/>
    <property type="match status" value="1"/>
</dbReference>
<evidence type="ECO:0000313" key="4">
    <source>
        <dbReference type="EMBL" id="KAF4630078.1"/>
    </source>
</evidence>
<feature type="domain" description="Nephrocystin 3-like N-terminal" evidence="3">
    <location>
        <begin position="186"/>
        <end position="330"/>
    </location>
</feature>
<dbReference type="InterPro" id="IPR027417">
    <property type="entry name" value="P-loop_NTPase"/>
</dbReference>
<reference evidence="4 5" key="1">
    <citation type="submission" date="2020-03" db="EMBL/GenBank/DDBJ databases">
        <title>Draft Genome Sequence of Cudoniella acicularis.</title>
        <authorList>
            <person name="Buettner E."/>
            <person name="Kellner H."/>
        </authorList>
    </citation>
    <scope>NUCLEOTIDE SEQUENCE [LARGE SCALE GENOMIC DNA]</scope>
    <source>
        <strain evidence="4 5">DSM 108380</strain>
    </source>
</reference>
<evidence type="ECO:0000259" key="3">
    <source>
        <dbReference type="Pfam" id="PF24883"/>
    </source>
</evidence>
<keyword evidence="1" id="KW-0677">Repeat</keyword>
<dbReference type="Gene3D" id="3.40.50.300">
    <property type="entry name" value="P-loop containing nucleotide triphosphate hydrolases"/>
    <property type="match status" value="1"/>
</dbReference>
<gene>
    <name evidence="4" type="ORF">G7Y89_g8066</name>
</gene>
<dbReference type="InterPro" id="IPR054471">
    <property type="entry name" value="GPIID_WHD"/>
</dbReference>
<dbReference type="EMBL" id="JAAMPI010000592">
    <property type="protein sequence ID" value="KAF4630078.1"/>
    <property type="molecule type" value="Genomic_DNA"/>
</dbReference>
<evidence type="ECO:0000313" key="5">
    <source>
        <dbReference type="Proteomes" id="UP000566819"/>
    </source>
</evidence>
<name>A0A8H4RJC0_9HELO</name>
<sequence>MALSASILRGASHIKPEIRLAQAVSQFEADLPSEQKAAFRTSRFQVHNSPPGVRDVMRLAAEVDRRASAKSAGGRGLAKYYCMWGLVVVDSQCHFLFRKGLGSVYERRAVSSPLSTDGLDLLTSQTTEVEARENSRFRIISNRTAEAISNRKKLEMNLRVLDSCSTYDCETTWKQIRKLGNATLFNRAPEYQKWKGRANPPTLVFNGKLGSGKSGLLASVIDDLNLHVEEGDSIGMGYFFCRHDIADSLKALTVIGSLARQLLRSLPDLSTGLDILRYLSPNIDIETIFRLLKQLLPPNYQAYIILDGVDECQHSEMKELPEILQQLQQTFEIFLCISFRIETDAAERLKVLSNFSIVLIPDDNPDTKGFIELELETCIQSGKLTIGHPALVLEIHDPLLDKAQGMFLWVSLQISCLCAKKTDEAIRQALADLPKDLLETFSRILRKSEGLGRQYQRRILKLITAALRPLTTDELREALSVITGDTVWNPARLINNIYLTLACCGCFVTVDEEELTIRLVHHSVKHFLLSGSEDSRGIPFTEEIPKREMAAIVVTYLNYGIFDTRLSTNVVPQIMIESAPYKVIRSTLGSSRNVRSIALRLLESRKKSNCNMSKVIAEAGKNRSILEEDYEIFSLLRTLFEEKPINISAIIKYEKTPSLWAEAMRHETISKPPLHAGNFDSDKLMLWAARRVVKCLSWVAHNGHENVVRLLLLDTGKVNANKRDILRSIAQWYVKNSEHDIFKLLGSHVNTRYEKIMSNPNILATEMGKT</sequence>
<dbReference type="PANTHER" id="PTHR10039:SF10">
    <property type="entry name" value="NACHT DOMAIN-CONTAINING PROTEIN"/>
    <property type="match status" value="1"/>
</dbReference>
<dbReference type="InterPro" id="IPR056884">
    <property type="entry name" value="NPHP3-like_N"/>
</dbReference>
<dbReference type="Proteomes" id="UP000566819">
    <property type="component" value="Unassembled WGS sequence"/>
</dbReference>
<dbReference type="AlphaFoldDB" id="A0A8H4RJC0"/>
<evidence type="ECO:0008006" key="6">
    <source>
        <dbReference type="Google" id="ProtNLM"/>
    </source>
</evidence>
<dbReference type="SUPFAM" id="SSF52540">
    <property type="entry name" value="P-loop containing nucleoside triphosphate hydrolases"/>
    <property type="match status" value="1"/>
</dbReference>
<comment type="caution">
    <text evidence="4">The sequence shown here is derived from an EMBL/GenBank/DDBJ whole genome shotgun (WGS) entry which is preliminary data.</text>
</comment>
<dbReference type="OrthoDB" id="7464126at2759"/>
<protein>
    <recommendedName>
        <fullName evidence="6">NACHT domain-containing protein</fullName>
    </recommendedName>
</protein>
<accession>A0A8H4RJC0</accession>